<dbReference type="InterPro" id="IPR051048">
    <property type="entry name" value="Peptidase_S8/S53_subtilisin"/>
</dbReference>
<feature type="active site" description="Charge relay system" evidence="3">
    <location>
        <position position="137"/>
    </location>
</feature>
<sequence length="738" mass="80038">MDYSKLFPNRVYSCVLMTITMLSLSTIQAQSTSKIQHIQSKYDARTLTTVQEEFSKDFTKKSITLKAFAKERGLEVSSTLKDGNQIELVDIGADGTPLYYSTFSDNTSMVSRANTLYTGGALDLGISGQGMKVGVWDSGKALLTHQEYNSRATQGDHTASVSPHATMVLGSMIAKGIKTQAKGVAYNATAISSDWKADKVEVIDAAANGLLLSNHSYGIRPDFVPDWYFGAYIQVSKDWDRIMYNAPYYLMVTAAGNSQKLKFNDAPISGKSADGFDLLLGFSTSKNGMNVAAVESEIDMDGNLKNAAVASYSSHGPIDDGRIKPDIAGCGANILSTQSTGEKNYDTYSGTSMAAPGITSAMLLLQEYYDRINGSFMKAATLKGLVLHSADDVAAPGPDYKMGWGVMNAKKAAELIVNDEYSSLIIEENLAQGETYSITVDARSGEEFLASVSWTDPAGNFVNKGSLNDMTSALVNDLDIRVTKDNVVSLPWKLDPRNANAPAVKGDNLVDPFEQIQIPNASGTYTITISHKGSLTNENQMFSLIVSGASTSNCKAVIPSGLTMNATSEAAITISWDGIKDSFFEVQYKKENDVEWNTTFSETNTVALDNLAMGSTYMVQLRTNCTSNIFSEYSDTFKFIFDGVLTDDPFQEIDKEDVVVAADKLKFSVHPNPTTDQITIDGPLGDNAYYSIVSSTGTLLKKGRAAYNDIKVDDLSSGFYSLTIFEDGEQQSVKFIKN</sequence>
<dbReference type="AlphaFoldDB" id="A0A1G7DKL9"/>
<feature type="domain" description="Fibronectin type-III" evidence="4">
    <location>
        <begin position="558"/>
        <end position="649"/>
    </location>
</feature>
<dbReference type="InterPro" id="IPR026444">
    <property type="entry name" value="Secre_tail"/>
</dbReference>
<evidence type="ECO:0000259" key="4">
    <source>
        <dbReference type="PROSITE" id="PS50853"/>
    </source>
</evidence>
<dbReference type="InterPro" id="IPR003961">
    <property type="entry name" value="FN3_dom"/>
</dbReference>
<dbReference type="InterPro" id="IPR036116">
    <property type="entry name" value="FN3_sf"/>
</dbReference>
<dbReference type="RefSeq" id="WP_074537377.1">
    <property type="nucleotide sequence ID" value="NZ_FNBD01000001.1"/>
</dbReference>
<dbReference type="InterPro" id="IPR008979">
    <property type="entry name" value="Galactose-bd-like_sf"/>
</dbReference>
<keyword evidence="3" id="KW-0720">Serine protease</keyword>
<feature type="active site" description="Charge relay system" evidence="3">
    <location>
        <position position="352"/>
    </location>
</feature>
<comment type="similarity">
    <text evidence="1 3">Belongs to the peptidase S8 family.</text>
</comment>
<keyword evidence="2" id="KW-0732">Signal</keyword>
<dbReference type="PANTHER" id="PTHR43399:SF4">
    <property type="entry name" value="CELL WALL-ASSOCIATED PROTEASE"/>
    <property type="match status" value="1"/>
</dbReference>
<dbReference type="InterPro" id="IPR036852">
    <property type="entry name" value="Peptidase_S8/S53_dom_sf"/>
</dbReference>
<dbReference type="Pfam" id="PF18962">
    <property type="entry name" value="Por_Secre_tail"/>
    <property type="match status" value="1"/>
</dbReference>
<dbReference type="NCBIfam" id="TIGR04183">
    <property type="entry name" value="Por_Secre_tail"/>
    <property type="match status" value="1"/>
</dbReference>
<organism evidence="5 6">
    <name type="scientific">Cellulophaga baltica</name>
    <dbReference type="NCBI Taxonomy" id="76594"/>
    <lineage>
        <taxon>Bacteria</taxon>
        <taxon>Pseudomonadati</taxon>
        <taxon>Bacteroidota</taxon>
        <taxon>Flavobacteriia</taxon>
        <taxon>Flavobacteriales</taxon>
        <taxon>Flavobacteriaceae</taxon>
        <taxon>Cellulophaga</taxon>
    </lineage>
</organism>
<evidence type="ECO:0000313" key="6">
    <source>
        <dbReference type="Proteomes" id="UP000182114"/>
    </source>
</evidence>
<proteinExistence type="inferred from homology"/>
<dbReference type="GO" id="GO:0006508">
    <property type="term" value="P:proteolysis"/>
    <property type="evidence" value="ECO:0007669"/>
    <property type="project" value="UniProtKB-KW"/>
</dbReference>
<keyword evidence="3" id="KW-0645">Protease</keyword>
<dbReference type="SUPFAM" id="SSF52743">
    <property type="entry name" value="Subtilisin-like"/>
    <property type="match status" value="1"/>
</dbReference>
<dbReference type="Gene3D" id="2.60.120.380">
    <property type="match status" value="1"/>
</dbReference>
<dbReference type="Gene3D" id="2.60.40.10">
    <property type="entry name" value="Immunoglobulins"/>
    <property type="match status" value="1"/>
</dbReference>
<dbReference type="PROSITE" id="PS50853">
    <property type="entry name" value="FN3"/>
    <property type="match status" value="1"/>
</dbReference>
<evidence type="ECO:0000256" key="3">
    <source>
        <dbReference type="PROSITE-ProRule" id="PRU01240"/>
    </source>
</evidence>
<keyword evidence="6" id="KW-1185">Reference proteome</keyword>
<name>A0A1G7DKL9_9FLAO</name>
<evidence type="ECO:0000313" key="5">
    <source>
        <dbReference type="EMBL" id="SDE52107.1"/>
    </source>
</evidence>
<dbReference type="PROSITE" id="PS51892">
    <property type="entry name" value="SUBTILASE"/>
    <property type="match status" value="1"/>
</dbReference>
<dbReference type="EMBL" id="FNBD01000001">
    <property type="protein sequence ID" value="SDE52107.1"/>
    <property type="molecule type" value="Genomic_DNA"/>
</dbReference>
<accession>A0A1G7DKL9</accession>
<dbReference type="GO" id="GO:0004252">
    <property type="term" value="F:serine-type endopeptidase activity"/>
    <property type="evidence" value="ECO:0007669"/>
    <property type="project" value="UniProtKB-UniRule"/>
</dbReference>
<dbReference type="InterPro" id="IPR013783">
    <property type="entry name" value="Ig-like_fold"/>
</dbReference>
<dbReference type="InterPro" id="IPR000209">
    <property type="entry name" value="Peptidase_S8/S53_dom"/>
</dbReference>
<dbReference type="Proteomes" id="UP000182114">
    <property type="component" value="Unassembled WGS sequence"/>
</dbReference>
<gene>
    <name evidence="5" type="ORF">SAMN04487992_101630</name>
</gene>
<dbReference type="eggNOG" id="COG1404">
    <property type="taxonomic scope" value="Bacteria"/>
</dbReference>
<dbReference type="CDD" id="cd00063">
    <property type="entry name" value="FN3"/>
    <property type="match status" value="1"/>
</dbReference>
<feature type="active site" description="Charge relay system" evidence="3">
    <location>
        <position position="164"/>
    </location>
</feature>
<evidence type="ECO:0000256" key="1">
    <source>
        <dbReference type="ARBA" id="ARBA00011073"/>
    </source>
</evidence>
<dbReference type="SUPFAM" id="SSF49265">
    <property type="entry name" value="Fibronectin type III"/>
    <property type="match status" value="1"/>
</dbReference>
<dbReference type="Pfam" id="PF00082">
    <property type="entry name" value="Peptidase_S8"/>
    <property type="match status" value="1"/>
</dbReference>
<evidence type="ECO:0000256" key="2">
    <source>
        <dbReference type="ARBA" id="ARBA00022729"/>
    </source>
</evidence>
<reference evidence="6" key="1">
    <citation type="submission" date="2016-10" db="EMBL/GenBank/DDBJ databases">
        <authorList>
            <person name="Varghese N."/>
            <person name="Submissions S."/>
        </authorList>
    </citation>
    <scope>NUCLEOTIDE SEQUENCE [LARGE SCALE GENOMIC DNA]</scope>
    <source>
        <strain evidence="6">DSM 24729</strain>
    </source>
</reference>
<dbReference type="PANTHER" id="PTHR43399">
    <property type="entry name" value="SUBTILISIN-RELATED"/>
    <property type="match status" value="1"/>
</dbReference>
<protein>
    <submittedName>
        <fullName evidence="5">Por secretion system C-terminal sorting domain-containing protein</fullName>
    </submittedName>
</protein>
<dbReference type="SUPFAM" id="SSF49785">
    <property type="entry name" value="Galactose-binding domain-like"/>
    <property type="match status" value="1"/>
</dbReference>
<dbReference type="Gene3D" id="3.40.50.200">
    <property type="entry name" value="Peptidase S8/S53 domain"/>
    <property type="match status" value="1"/>
</dbReference>
<keyword evidence="3" id="KW-0378">Hydrolase</keyword>